<dbReference type="AlphaFoldDB" id="A0A9P4IC31"/>
<comment type="similarity">
    <text evidence="1">Belongs to the cytochrome P450 family.</text>
</comment>
<feature type="chain" id="PRO_5040183883" evidence="7">
    <location>
        <begin position="20"/>
        <end position="617"/>
    </location>
</feature>
<evidence type="ECO:0000256" key="3">
    <source>
        <dbReference type="ARBA" id="ARBA00023002"/>
    </source>
</evidence>
<protein>
    <submittedName>
        <fullName evidence="8">Cytochrome P450</fullName>
    </submittedName>
</protein>
<gene>
    <name evidence="8" type="ORF">NA57DRAFT_44150</name>
</gene>
<evidence type="ECO:0000256" key="4">
    <source>
        <dbReference type="ARBA" id="ARBA00023004"/>
    </source>
</evidence>
<feature type="region of interest" description="Disordered" evidence="6">
    <location>
        <begin position="598"/>
        <end position="617"/>
    </location>
</feature>
<name>A0A9P4IC31_9PEZI</name>
<dbReference type="InterPro" id="IPR001128">
    <property type="entry name" value="Cyt_P450"/>
</dbReference>
<dbReference type="Gene3D" id="1.10.630.10">
    <property type="entry name" value="Cytochrome P450"/>
    <property type="match status" value="1"/>
</dbReference>
<dbReference type="GO" id="GO:0005506">
    <property type="term" value="F:iron ion binding"/>
    <property type="evidence" value="ECO:0007669"/>
    <property type="project" value="InterPro"/>
</dbReference>
<sequence length="617" mass="70210">MALVNLLIVLSVLIVATLWKRFSRREQIPKGLKKLPGPKGWPILGSVPEIPEALGWIKFSDWAKEYGPIYQCNLAGTNHVWISTDQIAHDLLSKKAAIYSDRPHIPALIDDNRTSAQYLPLLSKNEGWTRQRKFASNIMRHAERLSFSHYPELEAIRMCVELMIEPEHYNHALESFIARVTSRLAWGHSEASDELKQRARELLIGVSPTGALGNKLPPIMALPDWLSTAKAWERRRGKTERAFFNIMQNDVRLDMNEKRAAPSWMKFFFEHSAATGFTGDLEGAYAVGMHGIAGALTIAAPMQAFCLAMCHYPQYLGQLQEELDRVCGERMPTLGDKPNLPFLRAIIREVIRWRPPVPTGIPHYLIQDDVYNGYHIPKGSVMHPLEWAISRDPQQYPDPETFNPLRWLEPEYPTYREPLTQYPTILNMTQFGYGRRTCQGQTVTEADLLVGIGSIAWLFNISKNAQAPLKSEPELPPTPLRSNNKASISYEELITGLSTRSNDDEEDEYVARMPCTFPPPTEDELHEQYFKDLKKQQDAEEEKTQKTREEDPTLHFSTLLIAKPLPFKFSLTVRSRSRAENVMGEFIQKKAEGEFGPSRQYWGPAQGAGKEIGWGKV</sequence>
<evidence type="ECO:0000256" key="6">
    <source>
        <dbReference type="SAM" id="MobiDB-lite"/>
    </source>
</evidence>
<reference evidence="8" key="1">
    <citation type="journal article" date="2020" name="Stud. Mycol.">
        <title>101 Dothideomycetes genomes: a test case for predicting lifestyles and emergence of pathogens.</title>
        <authorList>
            <person name="Haridas S."/>
            <person name="Albert R."/>
            <person name="Binder M."/>
            <person name="Bloem J."/>
            <person name="Labutti K."/>
            <person name="Salamov A."/>
            <person name="Andreopoulos B."/>
            <person name="Baker S."/>
            <person name="Barry K."/>
            <person name="Bills G."/>
            <person name="Bluhm B."/>
            <person name="Cannon C."/>
            <person name="Castanera R."/>
            <person name="Culley D."/>
            <person name="Daum C."/>
            <person name="Ezra D."/>
            <person name="Gonzalez J."/>
            <person name="Henrissat B."/>
            <person name="Kuo A."/>
            <person name="Liang C."/>
            <person name="Lipzen A."/>
            <person name="Lutzoni F."/>
            <person name="Magnuson J."/>
            <person name="Mondo S."/>
            <person name="Nolan M."/>
            <person name="Ohm R."/>
            <person name="Pangilinan J."/>
            <person name="Park H.-J."/>
            <person name="Ramirez L."/>
            <person name="Alfaro M."/>
            <person name="Sun H."/>
            <person name="Tritt A."/>
            <person name="Yoshinaga Y."/>
            <person name="Zwiers L.-H."/>
            <person name="Turgeon B."/>
            <person name="Goodwin S."/>
            <person name="Spatafora J."/>
            <person name="Crous P."/>
            <person name="Grigoriev I."/>
        </authorList>
    </citation>
    <scope>NUCLEOTIDE SEQUENCE</scope>
    <source>
        <strain evidence="8">CBS 133067</strain>
    </source>
</reference>
<comment type="caution">
    <text evidence="8">The sequence shown here is derived from an EMBL/GenBank/DDBJ whole genome shotgun (WGS) entry which is preliminary data.</text>
</comment>
<keyword evidence="2 5" id="KW-0479">Metal-binding</keyword>
<organism evidence="8 9">
    <name type="scientific">Rhizodiscina lignyota</name>
    <dbReference type="NCBI Taxonomy" id="1504668"/>
    <lineage>
        <taxon>Eukaryota</taxon>
        <taxon>Fungi</taxon>
        <taxon>Dikarya</taxon>
        <taxon>Ascomycota</taxon>
        <taxon>Pezizomycotina</taxon>
        <taxon>Dothideomycetes</taxon>
        <taxon>Pleosporomycetidae</taxon>
        <taxon>Aulographales</taxon>
        <taxon>Rhizodiscinaceae</taxon>
        <taxon>Rhizodiscina</taxon>
    </lineage>
</organism>
<keyword evidence="7" id="KW-0732">Signal</keyword>
<evidence type="ECO:0000313" key="8">
    <source>
        <dbReference type="EMBL" id="KAF2095521.1"/>
    </source>
</evidence>
<dbReference type="InterPro" id="IPR050364">
    <property type="entry name" value="Cytochrome_P450_fung"/>
</dbReference>
<dbReference type="PANTHER" id="PTHR46300:SF8">
    <property type="entry name" value="CYTOCHROME P450 2E1"/>
    <property type="match status" value="1"/>
</dbReference>
<dbReference type="GO" id="GO:0016705">
    <property type="term" value="F:oxidoreductase activity, acting on paired donors, with incorporation or reduction of molecular oxygen"/>
    <property type="evidence" value="ECO:0007669"/>
    <property type="project" value="InterPro"/>
</dbReference>
<dbReference type="GO" id="GO:0020037">
    <property type="term" value="F:heme binding"/>
    <property type="evidence" value="ECO:0007669"/>
    <property type="project" value="InterPro"/>
</dbReference>
<dbReference type="Pfam" id="PF00067">
    <property type="entry name" value="p450"/>
    <property type="match status" value="1"/>
</dbReference>
<dbReference type="PANTHER" id="PTHR46300">
    <property type="entry name" value="P450, PUTATIVE (EUROFUNG)-RELATED-RELATED"/>
    <property type="match status" value="1"/>
</dbReference>
<accession>A0A9P4IC31</accession>
<dbReference type="CDD" id="cd11065">
    <property type="entry name" value="CYP64-like"/>
    <property type="match status" value="1"/>
</dbReference>
<comment type="cofactor">
    <cofactor evidence="5">
        <name>heme</name>
        <dbReference type="ChEBI" id="CHEBI:30413"/>
    </cofactor>
</comment>
<feature type="binding site" description="axial binding residue" evidence="5">
    <location>
        <position position="438"/>
    </location>
    <ligand>
        <name>heme</name>
        <dbReference type="ChEBI" id="CHEBI:30413"/>
    </ligand>
    <ligandPart>
        <name>Fe</name>
        <dbReference type="ChEBI" id="CHEBI:18248"/>
    </ligandPart>
</feature>
<evidence type="ECO:0000256" key="1">
    <source>
        <dbReference type="ARBA" id="ARBA00010617"/>
    </source>
</evidence>
<feature type="signal peptide" evidence="7">
    <location>
        <begin position="1"/>
        <end position="19"/>
    </location>
</feature>
<keyword evidence="5" id="KW-0349">Heme</keyword>
<dbReference type="SUPFAM" id="SSF48264">
    <property type="entry name" value="Cytochrome P450"/>
    <property type="match status" value="1"/>
</dbReference>
<evidence type="ECO:0000256" key="2">
    <source>
        <dbReference type="ARBA" id="ARBA00022723"/>
    </source>
</evidence>
<dbReference type="OrthoDB" id="1103324at2759"/>
<keyword evidence="9" id="KW-1185">Reference proteome</keyword>
<proteinExistence type="inferred from homology"/>
<evidence type="ECO:0000313" key="9">
    <source>
        <dbReference type="Proteomes" id="UP000799772"/>
    </source>
</evidence>
<dbReference type="GO" id="GO:0004497">
    <property type="term" value="F:monooxygenase activity"/>
    <property type="evidence" value="ECO:0007669"/>
    <property type="project" value="InterPro"/>
</dbReference>
<dbReference type="PRINTS" id="PR00385">
    <property type="entry name" value="P450"/>
</dbReference>
<evidence type="ECO:0000256" key="7">
    <source>
        <dbReference type="SAM" id="SignalP"/>
    </source>
</evidence>
<dbReference type="InterPro" id="IPR036396">
    <property type="entry name" value="Cyt_P450_sf"/>
</dbReference>
<dbReference type="PRINTS" id="PR00463">
    <property type="entry name" value="EP450I"/>
</dbReference>
<dbReference type="EMBL" id="ML978131">
    <property type="protein sequence ID" value="KAF2095521.1"/>
    <property type="molecule type" value="Genomic_DNA"/>
</dbReference>
<dbReference type="Proteomes" id="UP000799772">
    <property type="component" value="Unassembled WGS sequence"/>
</dbReference>
<dbReference type="InterPro" id="IPR002401">
    <property type="entry name" value="Cyt_P450_E_grp-I"/>
</dbReference>
<keyword evidence="4 5" id="KW-0408">Iron</keyword>
<evidence type="ECO:0000256" key="5">
    <source>
        <dbReference type="PIRSR" id="PIRSR602401-1"/>
    </source>
</evidence>
<keyword evidence="3" id="KW-0560">Oxidoreductase</keyword>